<gene>
    <name evidence="2" type="ORF">GW15_0221265</name>
</gene>
<dbReference type="RefSeq" id="WP_042825126.1">
    <property type="nucleotide sequence ID" value="NZ_KN173626.1"/>
</dbReference>
<evidence type="ECO:0000313" key="2">
    <source>
        <dbReference type="EMBL" id="KGE50305.1"/>
    </source>
</evidence>
<keyword evidence="1" id="KW-1133">Transmembrane helix</keyword>
<evidence type="ECO:0000313" key="3">
    <source>
        <dbReference type="Proteomes" id="UP000028012"/>
    </source>
</evidence>
<dbReference type="EMBL" id="JPHD02000143">
    <property type="protein sequence ID" value="KGE50305.1"/>
    <property type="molecule type" value="Genomic_DNA"/>
</dbReference>
<evidence type="ECO:0008006" key="4">
    <source>
        <dbReference type="Google" id="ProtNLM"/>
    </source>
</evidence>
<dbReference type="HOGENOM" id="CLU_048884_0_0_6"/>
<protein>
    <recommendedName>
        <fullName evidence="4">Pilus assembly protein PilO</fullName>
    </recommendedName>
</protein>
<keyword evidence="1" id="KW-0812">Transmembrane</keyword>
<keyword evidence="1" id="KW-0472">Membrane</keyword>
<reference evidence="2 3" key="1">
    <citation type="submission" date="2014-09" db="EMBL/GenBank/DDBJ databases">
        <title>A draft genome sequence for Xanthomonas axonopodis pv. vasculorum NCPPB 900.</title>
        <authorList>
            <person name="Harrison J."/>
            <person name="Studholme D.J."/>
        </authorList>
    </citation>
    <scope>NUCLEOTIDE SEQUENCE [LARGE SCALE GENOMIC DNA]</scope>
    <source>
        <strain evidence="2 3">NCPPB 900</strain>
    </source>
</reference>
<accession>A0A098PTG9</accession>
<dbReference type="Pfam" id="PF06864">
    <property type="entry name" value="PAP_PilO"/>
    <property type="match status" value="1"/>
</dbReference>
<dbReference type="AlphaFoldDB" id="A0A098PTG9"/>
<proteinExistence type="predicted"/>
<organism evidence="2 3">
    <name type="scientific">Xanthomonas axonopodis pv. vasculorum</name>
    <dbReference type="NCBI Taxonomy" id="325777"/>
    <lineage>
        <taxon>Bacteria</taxon>
        <taxon>Pseudomonadati</taxon>
        <taxon>Pseudomonadota</taxon>
        <taxon>Gammaproteobacteria</taxon>
        <taxon>Lysobacterales</taxon>
        <taxon>Lysobacteraceae</taxon>
        <taxon>Xanthomonas</taxon>
    </lineage>
</organism>
<comment type="caution">
    <text evidence="2">The sequence shown here is derived from an EMBL/GenBank/DDBJ whole genome shotgun (WGS) entry which is preliminary data.</text>
</comment>
<dbReference type="STRING" id="325777.GW15_0221265"/>
<sequence length="448" mass="48059">MARRKSIDTSIADRQKIGTFVLNGRTFVSGLHWETLDNVSSFMKEARSKGRQWGMDVVATRKGVDLRSKGKSAKYQAGYAPKNRGAAKGMYSLASVLASEFGSNWIGAFRIEEERYALAAVVDGSIVPSADRIGTLSEIREELGANFSHLAGSGVLFEHVIAPPEFEFGDKQVDLASLLVASKLKPEHRLKPLTLGLSKGELFRLILFAAIIIAGGSLYILYQARQEEMLRRADQAQKAARSRAEALLNIKPPPPAPPPPWLGSAKLTDTVAACSAAFDKLPLVLGGWVFEKASCNAGGALSAAYKRGQLATANSVLSAADAAGLPLDFYDAGESGVVNVLIQMPSASSEELLAEKQVMARLVSHFQAADVKFPLQKQAVPETPPGEEPTTSKPTWSTYTFEIVTQMPPVSLLEGLAADGLRAETVAVSLDGDAARLTWTINGALYVR</sequence>
<evidence type="ECO:0000256" key="1">
    <source>
        <dbReference type="SAM" id="Phobius"/>
    </source>
</evidence>
<feature type="transmembrane region" description="Helical" evidence="1">
    <location>
        <begin position="202"/>
        <end position="222"/>
    </location>
</feature>
<dbReference type="InterPro" id="IPR009663">
    <property type="entry name" value="PAP_PilO"/>
</dbReference>
<name>A0A098PTG9_9XANT</name>
<dbReference type="eggNOG" id="ENOG502Z9DZ">
    <property type="taxonomic scope" value="Bacteria"/>
</dbReference>
<dbReference type="Proteomes" id="UP000028012">
    <property type="component" value="Unassembled WGS sequence"/>
</dbReference>